<reference evidence="2" key="1">
    <citation type="journal article" date="2019" name="Int. J. Syst. Evol. Microbiol.">
        <title>The Global Catalogue of Microorganisms (GCM) 10K type strain sequencing project: providing services to taxonomists for standard genome sequencing and annotation.</title>
        <authorList>
            <consortium name="The Broad Institute Genomics Platform"/>
            <consortium name="The Broad Institute Genome Sequencing Center for Infectious Disease"/>
            <person name="Wu L."/>
            <person name="Ma J."/>
        </authorList>
    </citation>
    <scope>NUCLEOTIDE SEQUENCE [LARGE SCALE GENOMIC DNA]</scope>
    <source>
        <strain evidence="2">JCM 17858</strain>
    </source>
</reference>
<dbReference type="Proteomes" id="UP001500394">
    <property type="component" value="Unassembled WGS sequence"/>
</dbReference>
<protein>
    <submittedName>
        <fullName evidence="1">Uncharacterized protein</fullName>
    </submittedName>
</protein>
<sequence>MVNKLPHMKVKGIDPLITIEINDTYLLGVYQGTLSEYDLLLRYRQRDRLSKSGWSRIRTPKHIHWAVDAIIKMNHNSEETKKFLNFLIYQWDNHIKPLKSDAERNALLDVEQLLQEANLEAKKYPSLANKGEYSIKFLYLIAKLLMIQEKTNFSSAYMFRNLLKALEEHKDIYKIVQVATHNRR</sequence>
<keyword evidence="2" id="KW-1185">Reference proteome</keyword>
<name>A0ABP8R8M0_9SPHI</name>
<evidence type="ECO:0000313" key="1">
    <source>
        <dbReference type="EMBL" id="GAA4520610.1"/>
    </source>
</evidence>
<accession>A0ABP8R8M0</accession>
<evidence type="ECO:0000313" key="2">
    <source>
        <dbReference type="Proteomes" id="UP001500394"/>
    </source>
</evidence>
<gene>
    <name evidence="1" type="ORF">GCM10023173_25090</name>
</gene>
<organism evidence="1 2">
    <name type="scientific">Sphingobacterium thermophilum</name>
    <dbReference type="NCBI Taxonomy" id="768534"/>
    <lineage>
        <taxon>Bacteria</taxon>
        <taxon>Pseudomonadati</taxon>
        <taxon>Bacteroidota</taxon>
        <taxon>Sphingobacteriia</taxon>
        <taxon>Sphingobacteriales</taxon>
        <taxon>Sphingobacteriaceae</taxon>
        <taxon>Sphingobacterium</taxon>
    </lineage>
</organism>
<comment type="caution">
    <text evidence="1">The sequence shown here is derived from an EMBL/GenBank/DDBJ whole genome shotgun (WGS) entry which is preliminary data.</text>
</comment>
<proteinExistence type="predicted"/>
<dbReference type="EMBL" id="BAABGR010000038">
    <property type="protein sequence ID" value="GAA4520610.1"/>
    <property type="molecule type" value="Genomic_DNA"/>
</dbReference>